<dbReference type="PANTHER" id="PTHR11638:SF18">
    <property type="entry name" value="HEAT SHOCK PROTEIN 104"/>
    <property type="match status" value="1"/>
</dbReference>
<dbReference type="InterPro" id="IPR050130">
    <property type="entry name" value="ClpA_ClpB"/>
</dbReference>
<dbReference type="EMBL" id="CP066167">
    <property type="protein sequence ID" value="QQD18926.1"/>
    <property type="molecule type" value="Genomic_DNA"/>
</dbReference>
<feature type="domain" description="Clp ATPase C-terminal" evidence="5">
    <location>
        <begin position="262"/>
        <end position="348"/>
    </location>
</feature>
<name>A0A7T4R1W2_9GAMM</name>
<dbReference type="InterPro" id="IPR003959">
    <property type="entry name" value="ATPase_AAA_core"/>
</dbReference>
<dbReference type="GO" id="GO:0006508">
    <property type="term" value="P:proteolysis"/>
    <property type="evidence" value="ECO:0007669"/>
    <property type="project" value="UniProtKB-KW"/>
</dbReference>
<dbReference type="GO" id="GO:0005524">
    <property type="term" value="F:ATP binding"/>
    <property type="evidence" value="ECO:0007669"/>
    <property type="project" value="UniProtKB-KW"/>
</dbReference>
<feature type="domain" description="AAA+ ATPase" evidence="4">
    <location>
        <begin position="73"/>
        <end position="326"/>
    </location>
</feature>
<dbReference type="InterPro" id="IPR003593">
    <property type="entry name" value="AAA+_ATPase"/>
</dbReference>
<dbReference type="InterPro" id="IPR027417">
    <property type="entry name" value="P-loop_NTPase"/>
</dbReference>
<keyword evidence="3" id="KW-0143">Chaperone</keyword>
<dbReference type="Proteomes" id="UP000596063">
    <property type="component" value="Chromosome"/>
</dbReference>
<dbReference type="Gene3D" id="1.10.8.60">
    <property type="match status" value="1"/>
</dbReference>
<dbReference type="Pfam" id="PF10431">
    <property type="entry name" value="ClpB_D2-small"/>
    <property type="match status" value="1"/>
</dbReference>
<dbReference type="InterPro" id="IPR001270">
    <property type="entry name" value="ClpA/B"/>
</dbReference>
<dbReference type="PRINTS" id="PR00300">
    <property type="entry name" value="CLPPROTEASEA"/>
</dbReference>
<keyword evidence="6" id="KW-0645">Protease</keyword>
<dbReference type="Pfam" id="PF07724">
    <property type="entry name" value="AAA_2"/>
    <property type="match status" value="1"/>
</dbReference>
<protein>
    <submittedName>
        <fullName evidence="6">ATP-dependent Clp protease ATP-binding subunit</fullName>
    </submittedName>
</protein>
<dbReference type="Gene3D" id="3.40.50.300">
    <property type="entry name" value="P-loop containing nucleotide triphosphate hydrolases"/>
    <property type="match status" value="1"/>
</dbReference>
<keyword evidence="6" id="KW-0378">Hydrolase</keyword>
<dbReference type="SMART" id="SM01086">
    <property type="entry name" value="ClpB_D2-small"/>
    <property type="match status" value="1"/>
</dbReference>
<keyword evidence="7" id="KW-1185">Reference proteome</keyword>
<evidence type="ECO:0000313" key="7">
    <source>
        <dbReference type="Proteomes" id="UP000596063"/>
    </source>
</evidence>
<dbReference type="GO" id="GO:0005737">
    <property type="term" value="C:cytoplasm"/>
    <property type="evidence" value="ECO:0007669"/>
    <property type="project" value="TreeGrafter"/>
</dbReference>
<keyword evidence="1" id="KW-0547">Nucleotide-binding</keyword>
<dbReference type="AlphaFoldDB" id="A0A7T4R1W2"/>
<proteinExistence type="predicted"/>
<evidence type="ECO:0000259" key="5">
    <source>
        <dbReference type="SMART" id="SM01086"/>
    </source>
</evidence>
<evidence type="ECO:0000313" key="6">
    <source>
        <dbReference type="EMBL" id="QQD18926.1"/>
    </source>
</evidence>
<organism evidence="6 7">
    <name type="scientific">Spongiibacter nanhainus</name>
    <dbReference type="NCBI Taxonomy" id="2794344"/>
    <lineage>
        <taxon>Bacteria</taxon>
        <taxon>Pseudomonadati</taxon>
        <taxon>Pseudomonadota</taxon>
        <taxon>Gammaproteobacteria</taxon>
        <taxon>Cellvibrionales</taxon>
        <taxon>Spongiibacteraceae</taxon>
        <taxon>Spongiibacter</taxon>
    </lineage>
</organism>
<dbReference type="GO" id="GO:0034605">
    <property type="term" value="P:cellular response to heat"/>
    <property type="evidence" value="ECO:0007669"/>
    <property type="project" value="TreeGrafter"/>
</dbReference>
<evidence type="ECO:0000256" key="3">
    <source>
        <dbReference type="ARBA" id="ARBA00023186"/>
    </source>
</evidence>
<evidence type="ECO:0000259" key="4">
    <source>
        <dbReference type="SMART" id="SM00382"/>
    </source>
</evidence>
<gene>
    <name evidence="6" type="ORF">I6N98_03420</name>
</gene>
<accession>A0A7T4R1W2</accession>
<dbReference type="GO" id="GO:0008233">
    <property type="term" value="F:peptidase activity"/>
    <property type="evidence" value="ECO:0007669"/>
    <property type="project" value="UniProtKB-KW"/>
</dbReference>
<dbReference type="SUPFAM" id="SSF52540">
    <property type="entry name" value="P-loop containing nucleoside triphosphate hydrolases"/>
    <property type="match status" value="1"/>
</dbReference>
<dbReference type="PANTHER" id="PTHR11638">
    <property type="entry name" value="ATP-DEPENDENT CLP PROTEASE"/>
    <property type="match status" value="1"/>
</dbReference>
<dbReference type="InterPro" id="IPR019489">
    <property type="entry name" value="Clp_ATPase_C"/>
</dbReference>
<keyword evidence="2 6" id="KW-0067">ATP-binding</keyword>
<dbReference type="CDD" id="cd19499">
    <property type="entry name" value="RecA-like_ClpB_Hsp104-like"/>
    <property type="match status" value="1"/>
</dbReference>
<dbReference type="RefSeq" id="WP_198570412.1">
    <property type="nucleotide sequence ID" value="NZ_CP066167.1"/>
</dbReference>
<dbReference type="KEGG" id="snan:I6N98_03420"/>
<evidence type="ECO:0000256" key="2">
    <source>
        <dbReference type="ARBA" id="ARBA00022840"/>
    </source>
</evidence>
<dbReference type="GO" id="GO:0016887">
    <property type="term" value="F:ATP hydrolysis activity"/>
    <property type="evidence" value="ECO:0007669"/>
    <property type="project" value="InterPro"/>
</dbReference>
<dbReference type="SMART" id="SM00382">
    <property type="entry name" value="AAA"/>
    <property type="match status" value="1"/>
</dbReference>
<sequence length="354" mass="39611">MPFINDRLAEQERQIASSPDYRVKDIRVSRFVFEPDAVMAKLRSRIVGQKTVLDALDDMLHIVKADIVDSDRPLAVSLLLGPTGTGKTETVRLLAEAIHGSKDAVCRIDMNTLSQSHYAASLTGAPPGYVGSKESQTLLDESLIKGSFSKPGIVLFDELEKGSDEVIRALMNVLERGRLHLASGNRHIDFRNSLLFLTSNVGAKQIQEATYTDRPWKRALRALTSAGRTHRPQDKALDKALHQRFDPEFINRIDRILTYRRLGEAELPALLDIELEKLRHRLQKRGVDLELDDASRRFILQRYDPRFGARDLARRLRKTLEPSLAKAMLAAPSATEFSVSLTGDTLTVQPAPSV</sequence>
<evidence type="ECO:0000256" key="1">
    <source>
        <dbReference type="ARBA" id="ARBA00022741"/>
    </source>
</evidence>
<reference evidence="6 7" key="1">
    <citation type="submission" date="2020-12" db="EMBL/GenBank/DDBJ databases">
        <authorList>
            <person name="Shan Y."/>
        </authorList>
    </citation>
    <scope>NUCLEOTIDE SEQUENCE [LARGE SCALE GENOMIC DNA]</scope>
    <source>
        <strain evidence="7">csc3.9</strain>
    </source>
</reference>